<dbReference type="SMART" id="SM00327">
    <property type="entry name" value="VWA"/>
    <property type="match status" value="1"/>
</dbReference>
<dbReference type="PANTHER" id="PTHR22550">
    <property type="entry name" value="SPORE GERMINATION PROTEIN"/>
    <property type="match status" value="1"/>
</dbReference>
<feature type="transmembrane region" description="Helical" evidence="1">
    <location>
        <begin position="51"/>
        <end position="73"/>
    </location>
</feature>
<keyword evidence="4" id="KW-1185">Reference proteome</keyword>
<dbReference type="InterPro" id="IPR036465">
    <property type="entry name" value="vWFA_dom_sf"/>
</dbReference>
<proteinExistence type="predicted"/>
<dbReference type="PROSITE" id="PS50234">
    <property type="entry name" value="VWFA"/>
    <property type="match status" value="1"/>
</dbReference>
<dbReference type="EMBL" id="RXZH01000001">
    <property type="protein sequence ID" value="RTZ17634.1"/>
    <property type="molecule type" value="Genomic_DNA"/>
</dbReference>
<evidence type="ECO:0000313" key="3">
    <source>
        <dbReference type="EMBL" id="RTZ17634.1"/>
    </source>
</evidence>
<dbReference type="Gene3D" id="3.40.50.410">
    <property type="entry name" value="von Willebrand factor, type A domain"/>
    <property type="match status" value="1"/>
</dbReference>
<dbReference type="InterPro" id="IPR050768">
    <property type="entry name" value="UPF0353/GerABKA_families"/>
</dbReference>
<accession>A0A3S0V4J5</accession>
<evidence type="ECO:0000313" key="4">
    <source>
        <dbReference type="Proteomes" id="UP000268973"/>
    </source>
</evidence>
<protein>
    <submittedName>
        <fullName evidence="3">VWA domain-containing protein</fullName>
    </submittedName>
</protein>
<dbReference type="OrthoDB" id="6206554at2"/>
<dbReference type="InterPro" id="IPR002035">
    <property type="entry name" value="VWF_A"/>
</dbReference>
<dbReference type="PANTHER" id="PTHR22550:SF18">
    <property type="entry name" value="VWFA DOMAIN-CONTAINING PROTEIN"/>
    <property type="match status" value="1"/>
</dbReference>
<evidence type="ECO:0000259" key="2">
    <source>
        <dbReference type="PROSITE" id="PS50234"/>
    </source>
</evidence>
<keyword evidence="1" id="KW-1133">Transmembrane helix</keyword>
<dbReference type="Proteomes" id="UP000268973">
    <property type="component" value="Unassembled WGS sequence"/>
</dbReference>
<organism evidence="3 4">
    <name type="scientific">Vibrio aquaticus</name>
    <dbReference type="NCBI Taxonomy" id="2496559"/>
    <lineage>
        <taxon>Bacteria</taxon>
        <taxon>Pseudomonadati</taxon>
        <taxon>Pseudomonadota</taxon>
        <taxon>Gammaproteobacteria</taxon>
        <taxon>Vibrionales</taxon>
        <taxon>Vibrionaceae</taxon>
        <taxon>Vibrio</taxon>
    </lineage>
</organism>
<dbReference type="AlphaFoldDB" id="A0A3S0V4J5"/>
<sequence length="322" mass="36030">MASFSFVWWWMFILLPLPLLIYFFVPSIKQSAPITLPYLPESSMGSAPKNLLAKVLALIFWCALITAAARPVWYGDPVTTQPKHRDLMLVLDLSYSMSQEDMQSGQEYIDRLSAVKNVVSDFAQKREGDRLGLVLFADHAYLQTPLTLDRETISSQVNSLVLRLIGDKTAIGEGIGLATKTFIDSDAPQRVMILLSDGSNTSGVLDPLEAAKIAKKYDATIYTIGVGAGEMVVKEFFMSRQVNTARDLDEKTLQEIADLTGGQYFRARNAKELATIYDTINALEPISQATQTWRPQDEWFDLPLGIAFLSFTLLLIIRRDYV</sequence>
<dbReference type="RefSeq" id="WP_126572385.1">
    <property type="nucleotide sequence ID" value="NZ_RXZH01000001.1"/>
</dbReference>
<feature type="domain" description="VWFA" evidence="2">
    <location>
        <begin position="86"/>
        <end position="280"/>
    </location>
</feature>
<dbReference type="CDD" id="cd01467">
    <property type="entry name" value="vWA_BatA_type"/>
    <property type="match status" value="1"/>
</dbReference>
<gene>
    <name evidence="3" type="ORF">EJ063_02275</name>
</gene>
<dbReference type="SUPFAM" id="SSF53300">
    <property type="entry name" value="vWA-like"/>
    <property type="match status" value="1"/>
</dbReference>
<feature type="transmembrane region" description="Helical" evidence="1">
    <location>
        <begin position="6"/>
        <end position="25"/>
    </location>
</feature>
<evidence type="ECO:0000256" key="1">
    <source>
        <dbReference type="SAM" id="Phobius"/>
    </source>
</evidence>
<keyword evidence="1" id="KW-0472">Membrane</keyword>
<keyword evidence="1" id="KW-0812">Transmembrane</keyword>
<dbReference type="Pfam" id="PF00092">
    <property type="entry name" value="VWA"/>
    <property type="match status" value="1"/>
</dbReference>
<dbReference type="InterPro" id="IPR033881">
    <property type="entry name" value="vWA_BatA_type"/>
</dbReference>
<reference evidence="3 4" key="1">
    <citation type="submission" date="2018-12" db="EMBL/GenBank/DDBJ databases">
        <title>Vibrio sp. isolated from China Sea.</title>
        <authorList>
            <person name="Li Y."/>
        </authorList>
    </citation>
    <scope>NUCLEOTIDE SEQUENCE [LARGE SCALE GENOMIC DNA]</scope>
    <source>
        <strain evidence="3 4">BEI207</strain>
    </source>
</reference>
<comment type="caution">
    <text evidence="3">The sequence shown here is derived from an EMBL/GenBank/DDBJ whole genome shotgun (WGS) entry which is preliminary data.</text>
</comment>
<name>A0A3S0V4J5_9VIBR</name>